<keyword evidence="1" id="KW-0175">Coiled coil</keyword>
<comment type="caution">
    <text evidence="4">The sequence shown here is derived from an EMBL/GenBank/DDBJ whole genome shotgun (WGS) entry which is preliminary data.</text>
</comment>
<dbReference type="Pfam" id="PF24626">
    <property type="entry name" value="SH3_Tf2-1"/>
    <property type="match status" value="1"/>
</dbReference>
<name>A0AAD4JRK7_PERFH</name>
<evidence type="ECO:0000259" key="3">
    <source>
        <dbReference type="Pfam" id="PF24626"/>
    </source>
</evidence>
<dbReference type="PANTHER" id="PTHR37911:SF1">
    <property type="entry name" value="OS04G0497900 PROTEIN"/>
    <property type="match status" value="1"/>
</dbReference>
<organism evidence="4 5">
    <name type="scientific">Perilla frutescens var. hirtella</name>
    <name type="common">Perilla citriodora</name>
    <name type="synonym">Perilla setoyensis</name>
    <dbReference type="NCBI Taxonomy" id="608512"/>
    <lineage>
        <taxon>Eukaryota</taxon>
        <taxon>Viridiplantae</taxon>
        <taxon>Streptophyta</taxon>
        <taxon>Embryophyta</taxon>
        <taxon>Tracheophyta</taxon>
        <taxon>Spermatophyta</taxon>
        <taxon>Magnoliopsida</taxon>
        <taxon>eudicotyledons</taxon>
        <taxon>Gunneridae</taxon>
        <taxon>Pentapetalae</taxon>
        <taxon>asterids</taxon>
        <taxon>lamiids</taxon>
        <taxon>Lamiales</taxon>
        <taxon>Lamiaceae</taxon>
        <taxon>Nepetoideae</taxon>
        <taxon>Elsholtzieae</taxon>
        <taxon>Perilla</taxon>
    </lineage>
</organism>
<dbReference type="AlphaFoldDB" id="A0AAD4JRK7"/>
<dbReference type="EMBL" id="SDAM02000002">
    <property type="protein sequence ID" value="KAH6838054.1"/>
    <property type="molecule type" value="Genomic_DNA"/>
</dbReference>
<sequence length="657" mass="74446">MFKNLKITTVGIKSGRSSEMADDISLDDLEEILRNSKYKLRAEIQKRETWELQFQEEISAISTRINQRLDQISIILVSICGYNFEGQLQRQFITIFGVENQPFPYSTNPVNPSVENSKVTTVTEMVSEMMGMKLEVGVEEKKNDDALINCWIGVELKNLCVETCFSRGKDIVFDECKVFDDMSLKKIESSVKTSKKMCTLKKMCLDDEDSSRREVDFITKPIPKPPPRKMVFFKAQSELYSRTCPHKSATETEGSDLSWQQWTLAFAWIDPKIEQGYMCKIVMVNLKAFVDSVVNEYERLSDDDKSKCLEFFLGNRPMLLWHPHTKEGNAKLEKLVLGCDAPDDDDNHGGNKGVAEEVPMLNTDMHGYSSETESNPDESNSVNSEGTSKSNDLLVIMASNLGWVNENNDAINYAILPSQGGMKNRRVNQLVNHEQRNRQKLFKDWFVVRAYAKHIIFHQKSCSVVQAFVDELEIKDRADMYDIKATSISAGKHEIISAHPESRYSPGIQQKIEKSNCTVGPDGVLFIELSSCAAVKKELQVRISQLERELSETNVVYDCEELVEGITKISTRYYNPYKILQTTGEVASRLESPEDSRVHLIFHVFLLKNKIGAGIIPWPELTEISPDGTFALSLTGILEQCTILQDNEPLEQALAQG</sequence>
<protein>
    <recommendedName>
        <fullName evidence="3">Tf2-1-like SH3-like domain-containing protein</fullName>
    </recommendedName>
</protein>
<keyword evidence="5" id="KW-1185">Reference proteome</keyword>
<gene>
    <name evidence="4" type="ORF">C2S53_003304</name>
</gene>
<evidence type="ECO:0000313" key="5">
    <source>
        <dbReference type="Proteomes" id="UP001190926"/>
    </source>
</evidence>
<feature type="coiled-coil region" evidence="1">
    <location>
        <begin position="529"/>
        <end position="556"/>
    </location>
</feature>
<feature type="region of interest" description="Disordered" evidence="2">
    <location>
        <begin position="365"/>
        <end position="387"/>
    </location>
</feature>
<dbReference type="PANTHER" id="PTHR37911">
    <property type="entry name" value="OSJNBA0067K08.20 PROTEIN"/>
    <property type="match status" value="1"/>
</dbReference>
<proteinExistence type="predicted"/>
<evidence type="ECO:0000256" key="1">
    <source>
        <dbReference type="SAM" id="Coils"/>
    </source>
</evidence>
<reference evidence="4 5" key="1">
    <citation type="journal article" date="2021" name="Nat. Commun.">
        <title>Incipient diploidization of the medicinal plant Perilla within 10,000 years.</title>
        <authorList>
            <person name="Zhang Y."/>
            <person name="Shen Q."/>
            <person name="Leng L."/>
            <person name="Zhang D."/>
            <person name="Chen S."/>
            <person name="Shi Y."/>
            <person name="Ning Z."/>
            <person name="Chen S."/>
        </authorList>
    </citation>
    <scope>NUCLEOTIDE SEQUENCE [LARGE SCALE GENOMIC DNA]</scope>
    <source>
        <strain evidence="5">cv. PC099</strain>
    </source>
</reference>
<feature type="domain" description="Tf2-1-like SH3-like" evidence="3">
    <location>
        <begin position="567"/>
        <end position="609"/>
    </location>
</feature>
<dbReference type="InterPro" id="IPR056924">
    <property type="entry name" value="SH3_Tf2-1"/>
</dbReference>
<accession>A0AAD4JRK7</accession>
<evidence type="ECO:0000313" key="4">
    <source>
        <dbReference type="EMBL" id="KAH6838054.1"/>
    </source>
</evidence>
<dbReference type="Proteomes" id="UP001190926">
    <property type="component" value="Unassembled WGS sequence"/>
</dbReference>
<evidence type="ECO:0000256" key="2">
    <source>
        <dbReference type="SAM" id="MobiDB-lite"/>
    </source>
</evidence>
<feature type="compositionally biased region" description="Polar residues" evidence="2">
    <location>
        <begin position="369"/>
        <end position="387"/>
    </location>
</feature>